<feature type="compositionally biased region" description="Basic and acidic residues" evidence="1">
    <location>
        <begin position="1"/>
        <end position="14"/>
    </location>
</feature>
<evidence type="ECO:0000313" key="3">
    <source>
        <dbReference type="Proteomes" id="UP000240542"/>
    </source>
</evidence>
<dbReference type="Proteomes" id="UP000240542">
    <property type="component" value="Unassembled WGS sequence"/>
</dbReference>
<protein>
    <submittedName>
        <fullName evidence="2">Uncharacterized protein</fullName>
    </submittedName>
</protein>
<evidence type="ECO:0000256" key="1">
    <source>
        <dbReference type="SAM" id="MobiDB-lite"/>
    </source>
</evidence>
<feature type="region of interest" description="Disordered" evidence="1">
    <location>
        <begin position="1"/>
        <end position="31"/>
    </location>
</feature>
<organism evidence="2 3">
    <name type="scientific">Murinocardiopsis flavida</name>
    <dbReference type="NCBI Taxonomy" id="645275"/>
    <lineage>
        <taxon>Bacteria</taxon>
        <taxon>Bacillati</taxon>
        <taxon>Actinomycetota</taxon>
        <taxon>Actinomycetes</taxon>
        <taxon>Streptosporangiales</taxon>
        <taxon>Nocardiopsidaceae</taxon>
        <taxon>Murinocardiopsis</taxon>
    </lineage>
</organism>
<evidence type="ECO:0000313" key="2">
    <source>
        <dbReference type="EMBL" id="PSK93747.1"/>
    </source>
</evidence>
<proteinExistence type="predicted"/>
<dbReference type="AlphaFoldDB" id="A0A2P8D977"/>
<gene>
    <name evidence="2" type="ORF">CLV63_116154</name>
</gene>
<comment type="caution">
    <text evidence="2">The sequence shown here is derived from an EMBL/GenBank/DDBJ whole genome shotgun (WGS) entry which is preliminary data.</text>
</comment>
<dbReference type="EMBL" id="PYGA01000016">
    <property type="protein sequence ID" value="PSK93747.1"/>
    <property type="molecule type" value="Genomic_DNA"/>
</dbReference>
<accession>A0A2P8D977</accession>
<reference evidence="2 3" key="1">
    <citation type="submission" date="2018-03" db="EMBL/GenBank/DDBJ databases">
        <title>Genomic Encyclopedia of Archaeal and Bacterial Type Strains, Phase II (KMG-II): from individual species to whole genera.</title>
        <authorList>
            <person name="Goeker M."/>
        </authorList>
    </citation>
    <scope>NUCLEOTIDE SEQUENCE [LARGE SCALE GENOMIC DNA]</scope>
    <source>
        <strain evidence="2 3">DSM 45312</strain>
    </source>
</reference>
<sequence length="133" mass="14262">MINERDTRMTDHNNRPARQHHVSQSGPPSPPAFAAEVARSLGFAVRYVSYVGGVPQLASDVPAAVLPWVVEIPASDSAQSRTAVLVVLDEPTAGSAVPTGTRLDFLPLGAVLEGPWWDDERGFVHIGKRPADD</sequence>
<keyword evidence="3" id="KW-1185">Reference proteome</keyword>
<name>A0A2P8D977_9ACTN</name>